<dbReference type="PROSITE" id="PS50966">
    <property type="entry name" value="ZF_SWIM"/>
    <property type="match status" value="1"/>
</dbReference>
<evidence type="ECO:0000256" key="3">
    <source>
        <dbReference type="ARBA" id="ARBA00022833"/>
    </source>
</evidence>
<keyword evidence="7" id="KW-1185">Reference proteome</keyword>
<dbReference type="InterPro" id="IPR006564">
    <property type="entry name" value="Znf_PMZ"/>
</dbReference>
<keyword evidence="1" id="KW-0479">Metal-binding</keyword>
<reference evidence="6 7" key="1">
    <citation type="journal article" date="2021" name="Plant Biotechnol. J.">
        <title>Multi-omics assisted identification of the key and species-specific regulatory components of drought-tolerant mechanisms in Gossypium stocksii.</title>
        <authorList>
            <person name="Yu D."/>
            <person name="Ke L."/>
            <person name="Zhang D."/>
            <person name="Wu Y."/>
            <person name="Sun Y."/>
            <person name="Mei J."/>
            <person name="Sun J."/>
            <person name="Sun Y."/>
        </authorList>
    </citation>
    <scope>NUCLEOTIDE SEQUENCE [LARGE SCALE GENOMIC DNA]</scope>
    <source>
        <strain evidence="7">cv. E1</strain>
        <tissue evidence="6">Leaf</tissue>
    </source>
</reference>
<gene>
    <name evidence="6" type="ORF">J1N35_008001</name>
</gene>
<feature type="domain" description="SWIM-type" evidence="5">
    <location>
        <begin position="353"/>
        <end position="385"/>
    </location>
</feature>
<dbReference type="InterPro" id="IPR004332">
    <property type="entry name" value="Transposase_MuDR"/>
</dbReference>
<organism evidence="6 7">
    <name type="scientific">Gossypium stocksii</name>
    <dbReference type="NCBI Taxonomy" id="47602"/>
    <lineage>
        <taxon>Eukaryota</taxon>
        <taxon>Viridiplantae</taxon>
        <taxon>Streptophyta</taxon>
        <taxon>Embryophyta</taxon>
        <taxon>Tracheophyta</taxon>
        <taxon>Spermatophyta</taxon>
        <taxon>Magnoliopsida</taxon>
        <taxon>eudicotyledons</taxon>
        <taxon>Gunneridae</taxon>
        <taxon>Pentapetalae</taxon>
        <taxon>rosids</taxon>
        <taxon>malvids</taxon>
        <taxon>Malvales</taxon>
        <taxon>Malvaceae</taxon>
        <taxon>Malvoideae</taxon>
        <taxon>Gossypium</taxon>
    </lineage>
</organism>
<evidence type="ECO:0000256" key="4">
    <source>
        <dbReference type="PROSITE-ProRule" id="PRU00325"/>
    </source>
</evidence>
<dbReference type="Proteomes" id="UP000828251">
    <property type="component" value="Unassembled WGS sequence"/>
</dbReference>
<dbReference type="PANTHER" id="PTHR31973:SF195">
    <property type="entry name" value="MUDR FAMILY TRANSPOSASE"/>
    <property type="match status" value="1"/>
</dbReference>
<proteinExistence type="predicted"/>
<comment type="caution">
    <text evidence="6">The sequence shown here is derived from an EMBL/GenBank/DDBJ whole genome shotgun (WGS) entry which is preliminary data.</text>
</comment>
<accession>A0A9D3W8H1</accession>
<evidence type="ECO:0000313" key="6">
    <source>
        <dbReference type="EMBL" id="KAH1114623.1"/>
    </source>
</evidence>
<evidence type="ECO:0000256" key="2">
    <source>
        <dbReference type="ARBA" id="ARBA00022771"/>
    </source>
</evidence>
<dbReference type="SMART" id="SM00575">
    <property type="entry name" value="ZnF_PMZ"/>
    <property type="match status" value="1"/>
</dbReference>
<evidence type="ECO:0000259" key="5">
    <source>
        <dbReference type="PROSITE" id="PS50966"/>
    </source>
</evidence>
<dbReference type="OrthoDB" id="987765at2759"/>
<dbReference type="EMBL" id="JAIQCV010000003">
    <property type="protein sequence ID" value="KAH1114623.1"/>
    <property type="molecule type" value="Genomic_DNA"/>
</dbReference>
<dbReference type="AlphaFoldDB" id="A0A9D3W8H1"/>
<name>A0A9D3W8H1_9ROSI</name>
<keyword evidence="2 4" id="KW-0863">Zinc-finger</keyword>
<sequence length="471" mass="54721">MHNVDLSQDDALEFPDLPHRRRDRTSFSLDLGELEVGKEFSNKDSFLGALKQHSITNKVNYKVIKSKSDKFEAKCVVQDGICSWKIMASLRKMTGLWEIKKHKGLHTCVAGVSEDHPKMDSEMLATLILLTVKVDPRTSVSVLITNICSQLRYTTSYRKVWKAKQKALEKIHGGWDASYNKVWQWCQVLERYVSSCITDLETKPAYYNDRLLHGCQVFRLRRHVFPQPNICVISDRGTGILAAIERQGRYDISKDRFHEMLAVLRSVNEKGADYLCNIPFEQWTQAYDGGLRYASYKGQMQGGHVWCAKVLQEINKAKAHANTMHTVCHDRDNLWFRVTKFNRPHEGIIGGQYHVHLRNRTYDCRRFDALHYPCAHVIAACQNLRIDPMSYVDEVYKLETMYNVWRHVFPPVPDERKWPPVSLTPFKLLPDRELRRKPKGRLARLEYVLIWISEKRPINRNCMDGLGTQAI</sequence>
<dbReference type="PANTHER" id="PTHR31973">
    <property type="entry name" value="POLYPROTEIN, PUTATIVE-RELATED"/>
    <property type="match status" value="1"/>
</dbReference>
<dbReference type="Pfam" id="PF04434">
    <property type="entry name" value="SWIM"/>
    <property type="match status" value="1"/>
</dbReference>
<dbReference type="Pfam" id="PF03108">
    <property type="entry name" value="DBD_Tnp_Mut"/>
    <property type="match status" value="1"/>
</dbReference>
<evidence type="ECO:0000256" key="1">
    <source>
        <dbReference type="ARBA" id="ARBA00022723"/>
    </source>
</evidence>
<evidence type="ECO:0000313" key="7">
    <source>
        <dbReference type="Proteomes" id="UP000828251"/>
    </source>
</evidence>
<dbReference type="GO" id="GO:0008270">
    <property type="term" value="F:zinc ion binding"/>
    <property type="evidence" value="ECO:0007669"/>
    <property type="project" value="UniProtKB-KW"/>
</dbReference>
<dbReference type="InterPro" id="IPR007527">
    <property type="entry name" value="Znf_SWIM"/>
</dbReference>
<protein>
    <recommendedName>
        <fullName evidence="5">SWIM-type domain-containing protein</fullName>
    </recommendedName>
</protein>
<keyword evidence="3" id="KW-0862">Zinc</keyword>